<dbReference type="CDD" id="cd04433">
    <property type="entry name" value="AFD_class_I"/>
    <property type="match status" value="1"/>
</dbReference>
<comment type="similarity">
    <text evidence="1">Belongs to the ATP-dependent AMP-binding enzyme family.</text>
</comment>
<dbReference type="GO" id="GO:0031956">
    <property type="term" value="F:medium-chain fatty acid-CoA ligase activity"/>
    <property type="evidence" value="ECO:0007669"/>
    <property type="project" value="TreeGrafter"/>
</dbReference>
<protein>
    <submittedName>
        <fullName evidence="5">Acyl-CoA synthetase</fullName>
    </submittedName>
</protein>
<keyword evidence="2" id="KW-0436">Ligase</keyword>
<dbReference type="InterPro" id="IPR000873">
    <property type="entry name" value="AMP-dep_synth/lig_dom"/>
</dbReference>
<sequence length="412" mass="46820">MLTVNKQEYSKNDFELRLQTYENMEHFQEVNGKRFALCITDPFDIITLVFFLKQKKASVLLIHGETPKDTAVEMAKRAECFGILYEDFKQFITLHGEHEIKKEPSLLQYSSGTTGEPKLIERPWKEIEREIDAYNQALQCEVDEVPIVLAPVSHSYGLICGTLSAIMRGSKPIVITNKNPKFALNIIRNTPKHIIYAVPLMLHIMGSFPQGTFQFHKVMTSGSPLPESLFYKLKGMTKYMMQQYGCSEAGCISICHNMNTHLDLGEALPHAFIRMSGDQNEPEEIVVTIGEKVIYTKDLGYRSERGLHFVGRMDDVINVSGLKVFPVEVEETMLRLDGIQEAIVYRGKHPVMGEIVKAKVISSIKPVQIREWCIQHLPSYKVPHEIENVTEIPKNATGKVSRKLLEMEGMTT</sequence>
<dbReference type="PROSITE" id="PS00455">
    <property type="entry name" value="AMP_BINDING"/>
    <property type="match status" value="1"/>
</dbReference>
<dbReference type="Pfam" id="PF13193">
    <property type="entry name" value="AMP-binding_C"/>
    <property type="match status" value="1"/>
</dbReference>
<dbReference type="Gene3D" id="3.40.50.12780">
    <property type="entry name" value="N-terminal domain of ligase-like"/>
    <property type="match status" value="1"/>
</dbReference>
<organism evidence="5 6">
    <name type="scientific">Bacillus cereus</name>
    <dbReference type="NCBI Taxonomy" id="1396"/>
    <lineage>
        <taxon>Bacteria</taxon>
        <taxon>Bacillati</taxon>
        <taxon>Bacillota</taxon>
        <taxon>Bacilli</taxon>
        <taxon>Bacillales</taxon>
        <taxon>Bacillaceae</taxon>
        <taxon>Bacillus</taxon>
        <taxon>Bacillus cereus group</taxon>
    </lineage>
</organism>
<evidence type="ECO:0000256" key="1">
    <source>
        <dbReference type="ARBA" id="ARBA00006432"/>
    </source>
</evidence>
<evidence type="ECO:0000259" key="3">
    <source>
        <dbReference type="Pfam" id="PF00501"/>
    </source>
</evidence>
<dbReference type="GO" id="GO:0006631">
    <property type="term" value="P:fatty acid metabolic process"/>
    <property type="evidence" value="ECO:0007669"/>
    <property type="project" value="TreeGrafter"/>
</dbReference>
<dbReference type="InterPro" id="IPR042099">
    <property type="entry name" value="ANL_N_sf"/>
</dbReference>
<reference evidence="5 6" key="1">
    <citation type="submission" date="2017-09" db="EMBL/GenBank/DDBJ databases">
        <title>Large-scale bioinformatics analysis of Bacillus genomes uncovers conserved roles of natural products in bacterial physiology.</title>
        <authorList>
            <consortium name="Agbiome Team Llc"/>
            <person name="Bleich R.M."/>
            <person name="Grubbs K.J."/>
            <person name="Santa Maria K.C."/>
            <person name="Allen S.E."/>
            <person name="Farag S."/>
            <person name="Shank E.A."/>
            <person name="Bowers A."/>
        </authorList>
    </citation>
    <scope>NUCLEOTIDE SEQUENCE [LARGE SCALE GENOMIC DNA]</scope>
    <source>
        <strain evidence="5 6">AFS083043</strain>
    </source>
</reference>
<dbReference type="Proteomes" id="UP000242656">
    <property type="component" value="Unassembled WGS sequence"/>
</dbReference>
<dbReference type="InterPro" id="IPR020845">
    <property type="entry name" value="AMP-binding_CS"/>
</dbReference>
<evidence type="ECO:0000256" key="2">
    <source>
        <dbReference type="ARBA" id="ARBA00022598"/>
    </source>
</evidence>
<dbReference type="Pfam" id="PF00501">
    <property type="entry name" value="AMP-binding"/>
    <property type="match status" value="1"/>
</dbReference>
<dbReference type="EMBL" id="NUWN01000065">
    <property type="protein sequence ID" value="PFK35392.1"/>
    <property type="molecule type" value="Genomic_DNA"/>
</dbReference>
<accession>A0A2B0LTW5</accession>
<dbReference type="SUPFAM" id="SSF56801">
    <property type="entry name" value="Acetyl-CoA synthetase-like"/>
    <property type="match status" value="1"/>
</dbReference>
<evidence type="ECO:0000313" key="5">
    <source>
        <dbReference type="EMBL" id="PFK35392.1"/>
    </source>
</evidence>
<name>A0A2B0LTW5_BACCE</name>
<evidence type="ECO:0000259" key="4">
    <source>
        <dbReference type="Pfam" id="PF13193"/>
    </source>
</evidence>
<dbReference type="PANTHER" id="PTHR43201">
    <property type="entry name" value="ACYL-COA SYNTHETASE"/>
    <property type="match status" value="1"/>
</dbReference>
<dbReference type="InterPro" id="IPR045851">
    <property type="entry name" value="AMP-bd_C_sf"/>
</dbReference>
<proteinExistence type="inferred from homology"/>
<comment type="caution">
    <text evidence="5">The sequence shown here is derived from an EMBL/GenBank/DDBJ whole genome shotgun (WGS) entry which is preliminary data.</text>
</comment>
<dbReference type="PANTHER" id="PTHR43201:SF5">
    <property type="entry name" value="MEDIUM-CHAIN ACYL-COA LIGASE ACSF2, MITOCHONDRIAL"/>
    <property type="match status" value="1"/>
</dbReference>
<dbReference type="RefSeq" id="WP_098491777.1">
    <property type="nucleotide sequence ID" value="NZ_NUWN01000065.1"/>
</dbReference>
<gene>
    <name evidence="5" type="ORF">COI93_16915</name>
</gene>
<dbReference type="InterPro" id="IPR025110">
    <property type="entry name" value="AMP-bd_C"/>
</dbReference>
<dbReference type="AlphaFoldDB" id="A0A2B0LTW5"/>
<dbReference type="NCBIfam" id="NF006167">
    <property type="entry name" value="PRK08308.1"/>
    <property type="match status" value="1"/>
</dbReference>
<evidence type="ECO:0000313" key="6">
    <source>
        <dbReference type="Proteomes" id="UP000242656"/>
    </source>
</evidence>
<feature type="domain" description="AMP-binding enzyme C-terminal" evidence="4">
    <location>
        <begin position="328"/>
        <end position="399"/>
    </location>
</feature>
<dbReference type="Gene3D" id="3.30.300.30">
    <property type="match status" value="1"/>
</dbReference>
<feature type="domain" description="AMP-dependent synthetase/ligase" evidence="3">
    <location>
        <begin position="99"/>
        <end position="261"/>
    </location>
</feature>